<evidence type="ECO:0000313" key="3">
    <source>
        <dbReference type="Proteomes" id="UP000249789"/>
    </source>
</evidence>
<dbReference type="OrthoDB" id="539213at2759"/>
<dbReference type="Gene3D" id="1.25.40.20">
    <property type="entry name" value="Ankyrin repeat-containing domain"/>
    <property type="match status" value="1"/>
</dbReference>
<dbReference type="EMBL" id="KZ824628">
    <property type="protein sequence ID" value="RAK80743.1"/>
    <property type="molecule type" value="Genomic_DNA"/>
</dbReference>
<feature type="repeat" description="ANK" evidence="1">
    <location>
        <begin position="262"/>
        <end position="294"/>
    </location>
</feature>
<keyword evidence="3" id="KW-1185">Reference proteome</keyword>
<dbReference type="PANTHER" id="PTHR24133">
    <property type="entry name" value="ANKYRIN DOMAIN-CONTAINING"/>
    <property type="match status" value="1"/>
</dbReference>
<sequence length="355" mass="39417">MAQRGTFTVVTPKPATFLTIPPELHLQIIKLLDVTSLVRLGLSLPKEYGFLWNEIQKRARIGALPPQKVYDKRISYGDDGEIRIHRFAGDAEWRRSIREPLAEAVRAGQLDVVKFFLEAGVSAISVDLDAVPMLHLSIKECQYHITELLLQYNADPNVVCSTAGGQMALDYAVGGARGSPNWVLEMLLAAGARFVHDSTFVICCTQSWGAACFRLAAKNGAEILPKTPDCALRLQAAYKLARIEVIDCLLDLRPRLVTARHNGSSALDMALMSGREDVAVSLVRRGTPLDTSAEQQLTLAMRYGRTKLVRELLKHIQLANKCPRCKGAAIELSEEHRREASIMTSSRQRWLKMIS</sequence>
<organism evidence="2 3">
    <name type="scientific">Aspergillus fijiensis CBS 313.89</name>
    <dbReference type="NCBI Taxonomy" id="1448319"/>
    <lineage>
        <taxon>Eukaryota</taxon>
        <taxon>Fungi</taxon>
        <taxon>Dikarya</taxon>
        <taxon>Ascomycota</taxon>
        <taxon>Pezizomycotina</taxon>
        <taxon>Eurotiomycetes</taxon>
        <taxon>Eurotiomycetidae</taxon>
        <taxon>Eurotiales</taxon>
        <taxon>Aspergillaceae</taxon>
        <taxon>Aspergillus</taxon>
    </lineage>
</organism>
<protein>
    <submittedName>
        <fullName evidence="2">Ankyrin</fullName>
    </submittedName>
</protein>
<dbReference type="GeneID" id="63857677"/>
<dbReference type="Proteomes" id="UP000249789">
    <property type="component" value="Unassembled WGS sequence"/>
</dbReference>
<gene>
    <name evidence="2" type="ORF">BO72DRAFT_287829</name>
</gene>
<dbReference type="AlphaFoldDB" id="A0A8G1RXA8"/>
<evidence type="ECO:0000256" key="1">
    <source>
        <dbReference type="PROSITE-ProRule" id="PRU00023"/>
    </source>
</evidence>
<dbReference type="PANTHER" id="PTHR24133:SF40">
    <property type="entry name" value="ANKYRIN REPEAT DOMAIN 44"/>
    <property type="match status" value="1"/>
</dbReference>
<keyword evidence="1" id="KW-0040">ANK repeat</keyword>
<dbReference type="InterPro" id="IPR002110">
    <property type="entry name" value="Ankyrin_rpt"/>
</dbReference>
<dbReference type="InterPro" id="IPR036770">
    <property type="entry name" value="Ankyrin_rpt-contain_sf"/>
</dbReference>
<dbReference type="InterPro" id="IPR052391">
    <property type="entry name" value="E3_Ligase-Neurotoxin"/>
</dbReference>
<dbReference type="PROSITE" id="PS50088">
    <property type="entry name" value="ANK_REPEAT"/>
    <property type="match status" value="1"/>
</dbReference>
<dbReference type="RefSeq" id="XP_040804753.1">
    <property type="nucleotide sequence ID" value="XM_040940344.1"/>
</dbReference>
<evidence type="ECO:0000313" key="2">
    <source>
        <dbReference type="EMBL" id="RAK80743.1"/>
    </source>
</evidence>
<name>A0A8G1RXA8_9EURO</name>
<reference evidence="2 3" key="1">
    <citation type="submission" date="2018-02" db="EMBL/GenBank/DDBJ databases">
        <title>The genomes of Aspergillus section Nigri reveals drivers in fungal speciation.</title>
        <authorList>
            <consortium name="DOE Joint Genome Institute"/>
            <person name="Vesth T.C."/>
            <person name="Nybo J."/>
            <person name="Theobald S."/>
            <person name="Brandl J."/>
            <person name="Frisvad J.C."/>
            <person name="Nielsen K.F."/>
            <person name="Lyhne E.K."/>
            <person name="Kogle M.E."/>
            <person name="Kuo A."/>
            <person name="Riley R."/>
            <person name="Clum A."/>
            <person name="Nolan M."/>
            <person name="Lipzen A."/>
            <person name="Salamov A."/>
            <person name="Henrissat B."/>
            <person name="Wiebenga A."/>
            <person name="De vries R.P."/>
            <person name="Grigoriev I.V."/>
            <person name="Mortensen U.H."/>
            <person name="Andersen M.R."/>
            <person name="Baker S.E."/>
        </authorList>
    </citation>
    <scope>NUCLEOTIDE SEQUENCE [LARGE SCALE GENOMIC DNA]</scope>
    <source>
        <strain evidence="2 3">CBS 313.89</strain>
    </source>
</reference>
<dbReference type="SMART" id="SM00248">
    <property type="entry name" value="ANK"/>
    <property type="match status" value="4"/>
</dbReference>
<dbReference type="VEuPathDB" id="FungiDB:BO72DRAFT_287829"/>
<proteinExistence type="predicted"/>
<dbReference type="SUPFAM" id="SSF48403">
    <property type="entry name" value="Ankyrin repeat"/>
    <property type="match status" value="1"/>
</dbReference>
<accession>A0A8G1RXA8</accession>